<protein>
    <submittedName>
        <fullName evidence="6">Aquaporin Z</fullName>
    </submittedName>
</protein>
<keyword evidence="7" id="KW-1185">Reference proteome</keyword>
<dbReference type="GO" id="GO:0016020">
    <property type="term" value="C:membrane"/>
    <property type="evidence" value="ECO:0007669"/>
    <property type="project" value="UniProtKB-SubCell"/>
</dbReference>
<accession>A0A1Y5S098</accession>
<comment type="subcellular location">
    <subcellularLocation>
        <location evidence="1">Membrane</location>
        <topology evidence="1">Multi-pass membrane protein</topology>
    </subcellularLocation>
</comment>
<reference evidence="6 7" key="1">
    <citation type="submission" date="2017-03" db="EMBL/GenBank/DDBJ databases">
        <authorList>
            <person name="Afonso C.L."/>
            <person name="Miller P.J."/>
            <person name="Scott M.A."/>
            <person name="Spackman E."/>
            <person name="Goraichik I."/>
            <person name="Dimitrov K.M."/>
            <person name="Suarez D.L."/>
            <person name="Swayne D.E."/>
        </authorList>
    </citation>
    <scope>NUCLEOTIDE SEQUENCE [LARGE SCALE GENOMIC DNA]</scope>
    <source>
        <strain evidence="6 7">CECT 8287</strain>
    </source>
</reference>
<organism evidence="6 7">
    <name type="scientific">Roseovarius litorisediminis</name>
    <dbReference type="NCBI Taxonomy" id="1312363"/>
    <lineage>
        <taxon>Bacteria</taxon>
        <taxon>Pseudomonadati</taxon>
        <taxon>Pseudomonadota</taxon>
        <taxon>Alphaproteobacteria</taxon>
        <taxon>Rhodobacterales</taxon>
        <taxon>Roseobacteraceae</taxon>
        <taxon>Roseovarius</taxon>
    </lineage>
</organism>
<evidence type="ECO:0000256" key="3">
    <source>
        <dbReference type="ARBA" id="ARBA00022989"/>
    </source>
</evidence>
<keyword evidence="2 5" id="KW-0812">Transmembrane</keyword>
<dbReference type="InterPro" id="IPR023271">
    <property type="entry name" value="Aquaporin-like"/>
</dbReference>
<keyword evidence="4 5" id="KW-0472">Membrane</keyword>
<sequence>MGQNGWGQGYLGEYSIAAAFVFELVATFLFVVVILGSIFAGGHAISQVWLFVTAPVTGGLTAGLLFKSGMLDGTAE</sequence>
<feature type="transmembrane region" description="Helical" evidence="5">
    <location>
        <begin position="16"/>
        <end position="41"/>
    </location>
</feature>
<feature type="transmembrane region" description="Helical" evidence="5">
    <location>
        <begin position="48"/>
        <end position="66"/>
    </location>
</feature>
<keyword evidence="3 5" id="KW-1133">Transmembrane helix</keyword>
<evidence type="ECO:0000256" key="1">
    <source>
        <dbReference type="ARBA" id="ARBA00004141"/>
    </source>
</evidence>
<dbReference type="AlphaFoldDB" id="A0A1Y5S098"/>
<name>A0A1Y5S098_9RHOB</name>
<evidence type="ECO:0000256" key="4">
    <source>
        <dbReference type="ARBA" id="ARBA00023136"/>
    </source>
</evidence>
<dbReference type="EMBL" id="FWFL01000003">
    <property type="protein sequence ID" value="SLN29764.1"/>
    <property type="molecule type" value="Genomic_DNA"/>
</dbReference>
<evidence type="ECO:0000313" key="6">
    <source>
        <dbReference type="EMBL" id="SLN29764.1"/>
    </source>
</evidence>
<dbReference type="Proteomes" id="UP000193827">
    <property type="component" value="Unassembled WGS sequence"/>
</dbReference>
<evidence type="ECO:0000256" key="5">
    <source>
        <dbReference type="SAM" id="Phobius"/>
    </source>
</evidence>
<dbReference type="RefSeq" id="WP_235862222.1">
    <property type="nucleotide sequence ID" value="NZ_FWFL01000003.1"/>
</dbReference>
<evidence type="ECO:0000313" key="7">
    <source>
        <dbReference type="Proteomes" id="UP000193827"/>
    </source>
</evidence>
<evidence type="ECO:0000256" key="2">
    <source>
        <dbReference type="ARBA" id="ARBA00022692"/>
    </source>
</evidence>
<dbReference type="SUPFAM" id="SSF81338">
    <property type="entry name" value="Aquaporin-like"/>
    <property type="match status" value="1"/>
</dbReference>
<proteinExistence type="predicted"/>
<gene>
    <name evidence="6" type="ORF">PEL8287_01366</name>
</gene>